<reference evidence="1 2" key="1">
    <citation type="journal article" date="2022" name="New Phytol.">
        <title>Ecological generalism drives hyperdiversity of secondary metabolite gene clusters in xylarialean endophytes.</title>
        <authorList>
            <person name="Franco M.E.E."/>
            <person name="Wisecaver J.H."/>
            <person name="Arnold A.E."/>
            <person name="Ju Y.M."/>
            <person name="Slot J.C."/>
            <person name="Ahrendt S."/>
            <person name="Moore L.P."/>
            <person name="Eastman K.E."/>
            <person name="Scott K."/>
            <person name="Konkel Z."/>
            <person name="Mondo S.J."/>
            <person name="Kuo A."/>
            <person name="Hayes R.D."/>
            <person name="Haridas S."/>
            <person name="Andreopoulos B."/>
            <person name="Riley R."/>
            <person name="LaButti K."/>
            <person name="Pangilinan J."/>
            <person name="Lipzen A."/>
            <person name="Amirebrahimi M."/>
            <person name="Yan J."/>
            <person name="Adam C."/>
            <person name="Keymanesh K."/>
            <person name="Ng V."/>
            <person name="Louie K."/>
            <person name="Northen T."/>
            <person name="Drula E."/>
            <person name="Henrissat B."/>
            <person name="Hsieh H.M."/>
            <person name="Youens-Clark K."/>
            <person name="Lutzoni F."/>
            <person name="Miadlikowska J."/>
            <person name="Eastwood D.C."/>
            <person name="Hamelin R.C."/>
            <person name="Grigoriev I.V."/>
            <person name="U'Ren J.M."/>
        </authorList>
    </citation>
    <scope>NUCLEOTIDE SEQUENCE [LARGE SCALE GENOMIC DNA]</scope>
    <source>
        <strain evidence="1 2">ER1909</strain>
    </source>
</reference>
<sequence>MKRSVTIWGLVLVLLDQSLAQTTCDVDFAPISAADYIAAINPGWNLGNTLDAVPNEGSWNNPPVVAATFKDVKAAGFKSVRIPVTYADHFTGSSPDWTIDPTWLQRVSDVVDMALDNDLYVVTNVHHDSWEWADVSISGANLTMIEEKFYRLWVQIGETLGCKSSLVAFEPINEPPANTAADGTELNKINELFLQALEESGGFNTDRVVTLMGGGMDSIKTSQWFKAPTGFSNPWAIQYHYYSPYDFIFQAWGKTVWGSDADKAALEGDFANIRGNFTDIPLVIGEFEVNTLLEPAARRKYMDFAVRTAKKYDTSLILWDNGDGALDRTAHTWRDPILMDIMFNAVNGVSNSLSDSTTDASATEQSSSAYLFHKVGEDVTDQTATFLLNGNTVKSIETSNGKALSSSKDYSVSGGTVTFKKAFLSTYLSPTAAPGSKANLTVTFSAGADASVEIVQWDVPTLGATTSKAVSGSDLLIPITWKGLYKLAAVKMLREDGVYLFDDWTQWLGPLQQARGTYSGQWDRDGAHVIIKDAAVSQVISGKVPTTFTFEFYPRVEGNAVNYTLTV</sequence>
<dbReference type="EMBL" id="MU394302">
    <property type="protein sequence ID" value="KAI6088371.1"/>
    <property type="molecule type" value="Genomic_DNA"/>
</dbReference>
<comment type="caution">
    <text evidence="1">The sequence shown here is derived from an EMBL/GenBank/DDBJ whole genome shotgun (WGS) entry which is preliminary data.</text>
</comment>
<dbReference type="Proteomes" id="UP001497680">
    <property type="component" value="Unassembled WGS sequence"/>
</dbReference>
<gene>
    <name evidence="1" type="ORF">F4821DRAFT_94194</name>
</gene>
<protein>
    <submittedName>
        <fullName evidence="1">Glycoside hydrolase family 5 protein</fullName>
    </submittedName>
</protein>
<proteinExistence type="predicted"/>
<accession>A0ACC0D776</accession>
<organism evidence="1 2">
    <name type="scientific">Hypoxylon rubiginosum</name>
    <dbReference type="NCBI Taxonomy" id="110542"/>
    <lineage>
        <taxon>Eukaryota</taxon>
        <taxon>Fungi</taxon>
        <taxon>Dikarya</taxon>
        <taxon>Ascomycota</taxon>
        <taxon>Pezizomycotina</taxon>
        <taxon>Sordariomycetes</taxon>
        <taxon>Xylariomycetidae</taxon>
        <taxon>Xylariales</taxon>
        <taxon>Hypoxylaceae</taxon>
        <taxon>Hypoxylon</taxon>
    </lineage>
</organism>
<keyword evidence="1" id="KW-0378">Hydrolase</keyword>
<evidence type="ECO:0000313" key="2">
    <source>
        <dbReference type="Proteomes" id="UP001497680"/>
    </source>
</evidence>
<name>A0ACC0D776_9PEZI</name>
<evidence type="ECO:0000313" key="1">
    <source>
        <dbReference type="EMBL" id="KAI6088371.1"/>
    </source>
</evidence>
<keyword evidence="2" id="KW-1185">Reference proteome</keyword>